<dbReference type="InterPro" id="IPR009057">
    <property type="entry name" value="Homeodomain-like_sf"/>
</dbReference>
<proteinExistence type="predicted"/>
<organism evidence="5 6">
    <name type="scientific">Rhodohalobacter barkolensis</name>
    <dbReference type="NCBI Taxonomy" id="2053187"/>
    <lineage>
        <taxon>Bacteria</taxon>
        <taxon>Pseudomonadati</taxon>
        <taxon>Balneolota</taxon>
        <taxon>Balneolia</taxon>
        <taxon>Balneolales</taxon>
        <taxon>Balneolaceae</taxon>
        <taxon>Rhodohalobacter</taxon>
    </lineage>
</organism>
<evidence type="ECO:0000313" key="5">
    <source>
        <dbReference type="EMBL" id="PKD44074.1"/>
    </source>
</evidence>
<name>A0A2N0VIS7_9BACT</name>
<feature type="domain" description="HTH araC/xylS-type" evidence="4">
    <location>
        <begin position="97"/>
        <end position="176"/>
    </location>
</feature>
<dbReference type="Gene3D" id="3.30.70.100">
    <property type="match status" value="1"/>
</dbReference>
<evidence type="ECO:0000256" key="3">
    <source>
        <dbReference type="ARBA" id="ARBA00023163"/>
    </source>
</evidence>
<dbReference type="GO" id="GO:0043565">
    <property type="term" value="F:sequence-specific DNA binding"/>
    <property type="evidence" value="ECO:0007669"/>
    <property type="project" value="InterPro"/>
</dbReference>
<dbReference type="GO" id="GO:0003700">
    <property type="term" value="F:DNA-binding transcription factor activity"/>
    <property type="evidence" value="ECO:0007669"/>
    <property type="project" value="InterPro"/>
</dbReference>
<accession>A0A2N0VIS7</accession>
<keyword evidence="1" id="KW-0805">Transcription regulation</keyword>
<dbReference type="PROSITE" id="PS01124">
    <property type="entry name" value="HTH_ARAC_FAMILY_2"/>
    <property type="match status" value="1"/>
</dbReference>
<reference evidence="5 6" key="1">
    <citation type="submission" date="2017-11" db="EMBL/GenBank/DDBJ databases">
        <title>Rhodohalobacter 15182 sp. nov., isolated from a salt lake.</title>
        <authorList>
            <person name="Han S."/>
        </authorList>
    </citation>
    <scope>NUCLEOTIDE SEQUENCE [LARGE SCALE GENOMIC DNA]</scope>
    <source>
        <strain evidence="5 6">15182</strain>
    </source>
</reference>
<dbReference type="SUPFAM" id="SSF46689">
    <property type="entry name" value="Homeodomain-like"/>
    <property type="match status" value="1"/>
</dbReference>
<protein>
    <submittedName>
        <fullName evidence="5">AraC family transcriptional regulator</fullName>
    </submittedName>
</protein>
<sequence length="187" mass="21693">MKLSVKNMVCPRCVESVSDILSGMDIPEARVELGSVELEKKFSESELDQFSKRLQAKGFELIFDRETELVNDVKSALVKYIDHLENSQMPDKLSIFIAEQTNYNYSYLSKVYSDQTGYTIETHLIEMKIERVKELLGFRKWTLSEIAWKLKYSSVQYLSNQFKKVTGMTVTEYRKSGESARKTLDQI</sequence>
<gene>
    <name evidence="5" type="ORF">CWD77_00955</name>
</gene>
<evidence type="ECO:0000313" key="6">
    <source>
        <dbReference type="Proteomes" id="UP000233398"/>
    </source>
</evidence>
<evidence type="ECO:0000256" key="1">
    <source>
        <dbReference type="ARBA" id="ARBA00023015"/>
    </source>
</evidence>
<dbReference type="InterPro" id="IPR018060">
    <property type="entry name" value="HTH_AraC"/>
</dbReference>
<dbReference type="Proteomes" id="UP000233398">
    <property type="component" value="Unassembled WGS sequence"/>
</dbReference>
<keyword evidence="6" id="KW-1185">Reference proteome</keyword>
<evidence type="ECO:0000256" key="2">
    <source>
        <dbReference type="ARBA" id="ARBA00023125"/>
    </source>
</evidence>
<comment type="caution">
    <text evidence="5">The sequence shown here is derived from an EMBL/GenBank/DDBJ whole genome shotgun (WGS) entry which is preliminary data.</text>
</comment>
<keyword evidence="2" id="KW-0238">DNA-binding</keyword>
<dbReference type="RefSeq" id="WP_101071336.1">
    <property type="nucleotide sequence ID" value="NZ_PISP01000001.1"/>
</dbReference>
<dbReference type="SMART" id="SM00342">
    <property type="entry name" value="HTH_ARAC"/>
    <property type="match status" value="1"/>
</dbReference>
<evidence type="ECO:0000259" key="4">
    <source>
        <dbReference type="PROSITE" id="PS01124"/>
    </source>
</evidence>
<dbReference type="PANTHER" id="PTHR43280">
    <property type="entry name" value="ARAC-FAMILY TRANSCRIPTIONAL REGULATOR"/>
    <property type="match status" value="1"/>
</dbReference>
<keyword evidence="3" id="KW-0804">Transcription</keyword>
<dbReference type="PANTHER" id="PTHR43280:SF28">
    <property type="entry name" value="HTH-TYPE TRANSCRIPTIONAL ACTIVATOR RHAS"/>
    <property type="match status" value="1"/>
</dbReference>
<dbReference type="Pfam" id="PF12833">
    <property type="entry name" value="HTH_18"/>
    <property type="match status" value="1"/>
</dbReference>
<dbReference type="OrthoDB" id="952277at2"/>
<dbReference type="EMBL" id="PISP01000001">
    <property type="protein sequence ID" value="PKD44074.1"/>
    <property type="molecule type" value="Genomic_DNA"/>
</dbReference>
<dbReference type="AlphaFoldDB" id="A0A2N0VIS7"/>
<dbReference type="Gene3D" id="1.10.10.60">
    <property type="entry name" value="Homeodomain-like"/>
    <property type="match status" value="1"/>
</dbReference>